<organism evidence="14 15">
    <name type="scientific">Geovibrio thiophilus</name>
    <dbReference type="NCBI Taxonomy" id="139438"/>
    <lineage>
        <taxon>Bacteria</taxon>
        <taxon>Pseudomonadati</taxon>
        <taxon>Deferribacterota</taxon>
        <taxon>Deferribacteres</taxon>
        <taxon>Deferribacterales</taxon>
        <taxon>Geovibrionaceae</taxon>
        <taxon>Geovibrio</taxon>
    </lineage>
</organism>
<dbReference type="EC" id="2.4.1.227" evidence="10"/>
<dbReference type="Pfam" id="PF03033">
    <property type="entry name" value="Glyco_transf_28"/>
    <property type="match status" value="1"/>
</dbReference>
<comment type="pathway">
    <text evidence="10">Cell wall biogenesis; peptidoglycan biosynthesis.</text>
</comment>
<proteinExistence type="inferred from homology"/>
<comment type="caution">
    <text evidence="10">Lacks conserved residue(s) required for the propagation of feature annotation.</text>
</comment>
<dbReference type="GO" id="GO:0005975">
    <property type="term" value="P:carbohydrate metabolic process"/>
    <property type="evidence" value="ECO:0007669"/>
    <property type="project" value="InterPro"/>
</dbReference>
<dbReference type="SUPFAM" id="SSF53756">
    <property type="entry name" value="UDP-Glycosyltransferase/glycogen phosphorylase"/>
    <property type="match status" value="1"/>
</dbReference>
<feature type="binding site" evidence="10">
    <location>
        <position position="164"/>
    </location>
    <ligand>
        <name>UDP-N-acetyl-alpha-D-glucosamine</name>
        <dbReference type="ChEBI" id="CHEBI:57705"/>
    </ligand>
</feature>
<feature type="binding site" evidence="10">
    <location>
        <position position="186"/>
    </location>
    <ligand>
        <name>UDP-N-acetyl-alpha-D-glucosamine</name>
        <dbReference type="ChEBI" id="CHEBI:57705"/>
    </ligand>
</feature>
<evidence type="ECO:0000256" key="6">
    <source>
        <dbReference type="ARBA" id="ARBA00022984"/>
    </source>
</evidence>
<evidence type="ECO:0000256" key="1">
    <source>
        <dbReference type="ARBA" id="ARBA00022475"/>
    </source>
</evidence>
<dbReference type="Proteomes" id="UP000287502">
    <property type="component" value="Chromosome"/>
</dbReference>
<evidence type="ECO:0000256" key="11">
    <source>
        <dbReference type="SAM" id="Phobius"/>
    </source>
</evidence>
<dbReference type="NCBIfam" id="TIGR01133">
    <property type="entry name" value="murG"/>
    <property type="match status" value="1"/>
</dbReference>
<feature type="binding site" evidence="10">
    <location>
        <position position="125"/>
    </location>
    <ligand>
        <name>UDP-N-acetyl-alpha-D-glucosamine</name>
        <dbReference type="ChEBI" id="CHEBI:57705"/>
    </ligand>
</feature>
<evidence type="ECO:0000313" key="15">
    <source>
        <dbReference type="Proteomes" id="UP000287502"/>
    </source>
</evidence>
<feature type="binding site" evidence="10">
    <location>
        <position position="239"/>
    </location>
    <ligand>
        <name>UDP-N-acetyl-alpha-D-glucosamine</name>
        <dbReference type="ChEBI" id="CHEBI:57705"/>
    </ligand>
</feature>
<dbReference type="GO" id="GO:0051301">
    <property type="term" value="P:cell division"/>
    <property type="evidence" value="ECO:0007669"/>
    <property type="project" value="UniProtKB-KW"/>
</dbReference>
<feature type="binding site" evidence="10">
    <location>
        <position position="284"/>
    </location>
    <ligand>
        <name>UDP-N-acetyl-alpha-D-glucosamine</name>
        <dbReference type="ChEBI" id="CHEBI:57705"/>
    </ligand>
</feature>
<dbReference type="InterPro" id="IPR004276">
    <property type="entry name" value="GlycoTrans_28_N"/>
</dbReference>
<keyword evidence="11" id="KW-1133">Transmembrane helix</keyword>
<dbReference type="GO" id="GO:0050511">
    <property type="term" value="F:undecaprenyldiphospho-muramoylpentapeptide beta-N-acetylglucosaminyltransferase activity"/>
    <property type="evidence" value="ECO:0007669"/>
    <property type="project" value="UniProtKB-UniRule"/>
</dbReference>
<keyword evidence="4 10" id="KW-0808">Transferase</keyword>
<dbReference type="GO" id="GO:0005886">
    <property type="term" value="C:plasma membrane"/>
    <property type="evidence" value="ECO:0007669"/>
    <property type="project" value="UniProtKB-SubCell"/>
</dbReference>
<dbReference type="OrthoDB" id="9808936at2"/>
<dbReference type="HAMAP" id="MF_00033">
    <property type="entry name" value="MurG"/>
    <property type="match status" value="1"/>
</dbReference>
<dbReference type="GO" id="GO:0009252">
    <property type="term" value="P:peptidoglycan biosynthetic process"/>
    <property type="evidence" value="ECO:0007669"/>
    <property type="project" value="UniProtKB-UniRule"/>
</dbReference>
<comment type="similarity">
    <text evidence="10">Belongs to the glycosyltransferase 28 family. MurG subfamily.</text>
</comment>
<dbReference type="RefSeq" id="WP_128467390.1">
    <property type="nucleotide sequence ID" value="NZ_CP035108.1"/>
</dbReference>
<keyword evidence="7 10" id="KW-0472">Membrane</keyword>
<protein>
    <recommendedName>
        <fullName evidence="10">UDP-N-acetylglucosamine--N-acetylmuramyl-(pentapeptide) pyrophosphoryl-undecaprenol N-acetylglucosamine transferase</fullName>
        <ecNumber evidence="10">2.4.1.227</ecNumber>
    </recommendedName>
    <alternativeName>
        <fullName evidence="10">Undecaprenyl-PP-MurNAc-pentapeptide-UDPGlcNAc GlcNAc transferase</fullName>
    </alternativeName>
</protein>
<dbReference type="InterPro" id="IPR007235">
    <property type="entry name" value="Glyco_trans_28_C"/>
</dbReference>
<dbReference type="AlphaFoldDB" id="A0A3R5V0B1"/>
<dbReference type="PANTHER" id="PTHR21015:SF22">
    <property type="entry name" value="GLYCOSYLTRANSFERASE"/>
    <property type="match status" value="1"/>
</dbReference>
<dbReference type="PANTHER" id="PTHR21015">
    <property type="entry name" value="UDP-N-ACETYLGLUCOSAMINE--N-ACETYLMURAMYL-(PENTAPEPTIDE) PYROPHOSPHORYL-UNDECAPRENOL N-ACETYLGLUCOSAMINE TRANSFERASE 1"/>
    <property type="match status" value="1"/>
</dbReference>
<dbReference type="EMBL" id="CP035108">
    <property type="protein sequence ID" value="QAR34085.1"/>
    <property type="molecule type" value="Genomic_DNA"/>
</dbReference>
<dbReference type="CDD" id="cd03785">
    <property type="entry name" value="GT28_MurG"/>
    <property type="match status" value="1"/>
</dbReference>
<evidence type="ECO:0000256" key="2">
    <source>
        <dbReference type="ARBA" id="ARBA00022618"/>
    </source>
</evidence>
<keyword evidence="11" id="KW-0812">Transmembrane</keyword>
<feature type="domain" description="Glycosyltransferase family 28 N-terminal" evidence="12">
    <location>
        <begin position="9"/>
        <end position="143"/>
    </location>
</feature>
<keyword evidence="8 10" id="KW-0131">Cell cycle</keyword>
<keyword evidence="2 10" id="KW-0132">Cell division</keyword>
<evidence type="ECO:0000259" key="12">
    <source>
        <dbReference type="Pfam" id="PF03033"/>
    </source>
</evidence>
<evidence type="ECO:0000256" key="4">
    <source>
        <dbReference type="ARBA" id="ARBA00022679"/>
    </source>
</evidence>
<evidence type="ECO:0000313" key="14">
    <source>
        <dbReference type="EMBL" id="QAR34085.1"/>
    </source>
</evidence>
<reference evidence="14 15" key="1">
    <citation type="submission" date="2019-01" db="EMBL/GenBank/DDBJ databases">
        <title>Geovibrio thiophilus DSM 11263, complete genome.</title>
        <authorList>
            <person name="Spring S."/>
            <person name="Bunk B."/>
            <person name="Sproer C."/>
        </authorList>
    </citation>
    <scope>NUCLEOTIDE SEQUENCE [LARGE SCALE GENOMIC DNA]</scope>
    <source>
        <strain evidence="14 15">DSM 11263</strain>
    </source>
</reference>
<accession>A0A3R5V0B1</accession>
<evidence type="ECO:0000256" key="5">
    <source>
        <dbReference type="ARBA" id="ARBA00022960"/>
    </source>
</evidence>
<keyword evidence="3 10" id="KW-0328">Glycosyltransferase</keyword>
<feature type="transmembrane region" description="Helical" evidence="11">
    <location>
        <begin position="97"/>
        <end position="121"/>
    </location>
</feature>
<comment type="catalytic activity">
    <reaction evidence="10">
        <text>di-trans,octa-cis-undecaprenyl diphospho-N-acetyl-alpha-D-muramoyl-L-alanyl-D-glutamyl-meso-2,6-diaminopimeloyl-D-alanyl-D-alanine + UDP-N-acetyl-alpha-D-glucosamine = di-trans,octa-cis-undecaprenyl diphospho-[N-acetyl-alpha-D-glucosaminyl-(1-&gt;4)]-N-acetyl-alpha-D-muramoyl-L-alanyl-D-glutamyl-meso-2,6-diaminopimeloyl-D-alanyl-D-alanine + UDP + H(+)</text>
        <dbReference type="Rhea" id="RHEA:31227"/>
        <dbReference type="ChEBI" id="CHEBI:15378"/>
        <dbReference type="ChEBI" id="CHEBI:57705"/>
        <dbReference type="ChEBI" id="CHEBI:58223"/>
        <dbReference type="ChEBI" id="CHEBI:61387"/>
        <dbReference type="ChEBI" id="CHEBI:61388"/>
        <dbReference type="EC" id="2.4.1.227"/>
    </reaction>
</comment>
<evidence type="ECO:0000256" key="9">
    <source>
        <dbReference type="ARBA" id="ARBA00023316"/>
    </source>
</evidence>
<comment type="subcellular location">
    <subcellularLocation>
        <location evidence="10">Cell membrane</location>
        <topology evidence="10">Peripheral membrane protein</topology>
        <orientation evidence="10">Cytoplasmic side</orientation>
    </subcellularLocation>
</comment>
<comment type="function">
    <text evidence="10">Cell wall formation. Catalyzes the transfer of a GlcNAc subunit on undecaprenyl-pyrophosphoryl-MurNAc-pentapeptide (lipid intermediate I) to form undecaprenyl-pyrophosphoryl-MurNAc-(pentapeptide)GlcNAc (lipid intermediate II).</text>
</comment>
<dbReference type="Pfam" id="PF04101">
    <property type="entry name" value="Glyco_tran_28_C"/>
    <property type="match status" value="1"/>
</dbReference>
<evidence type="ECO:0000256" key="3">
    <source>
        <dbReference type="ARBA" id="ARBA00022676"/>
    </source>
</evidence>
<keyword evidence="6 10" id="KW-0573">Peptidoglycan synthesis</keyword>
<dbReference type="GO" id="GO:0008360">
    <property type="term" value="P:regulation of cell shape"/>
    <property type="evidence" value="ECO:0007669"/>
    <property type="project" value="UniProtKB-KW"/>
</dbReference>
<dbReference type="UniPathway" id="UPA00219"/>
<evidence type="ECO:0000256" key="7">
    <source>
        <dbReference type="ARBA" id="ARBA00023136"/>
    </source>
</evidence>
<name>A0A3R5V0B1_9BACT</name>
<keyword evidence="9 10" id="KW-0961">Cell wall biogenesis/degradation</keyword>
<dbReference type="GO" id="GO:0071555">
    <property type="term" value="P:cell wall organization"/>
    <property type="evidence" value="ECO:0007669"/>
    <property type="project" value="UniProtKB-KW"/>
</dbReference>
<evidence type="ECO:0000256" key="10">
    <source>
        <dbReference type="HAMAP-Rule" id="MF_00033"/>
    </source>
</evidence>
<sequence>MKRENTRLVIAGGGTGGHLYPGIAVADYLKEKNIEVFFMVSDRGIERKILSSKGYDFYEQPQTPLKGIGTAGRIRSVMLLAKEVFGMLKKIKKTDTVLLTGGFAAAAPAIAAVLKGARLYLHEQNSVMGLTNRIFAVFSKKVFLSFEGTLKAKGNTVHAGNPVRAEFASCTPKTEETKRILVLGGSQGSRFLNRLMAKSAKALTDAGWTITHQTGAKLYDEALEDYTREGAEADVRSYIENVAAEYEKADVVIARSGSGTVFETMYARRPAVFVPFAQATDEHQLYNALFAEKLGIAKVMTESGASPERLKELIEWSRKQEVKDRLAGIKYLNSPEIIARGMELD</sequence>
<evidence type="ECO:0000256" key="8">
    <source>
        <dbReference type="ARBA" id="ARBA00023306"/>
    </source>
</evidence>
<keyword evidence="15" id="KW-1185">Reference proteome</keyword>
<keyword evidence="1 10" id="KW-1003">Cell membrane</keyword>
<dbReference type="Gene3D" id="3.40.50.2000">
    <property type="entry name" value="Glycogen Phosphorylase B"/>
    <property type="match status" value="2"/>
</dbReference>
<dbReference type="KEGG" id="gtl:EP073_11925"/>
<evidence type="ECO:0000259" key="13">
    <source>
        <dbReference type="Pfam" id="PF04101"/>
    </source>
</evidence>
<dbReference type="InterPro" id="IPR006009">
    <property type="entry name" value="GlcNAc_MurG"/>
</dbReference>
<feature type="binding site" evidence="10">
    <location>
        <begin position="15"/>
        <end position="17"/>
    </location>
    <ligand>
        <name>UDP-N-acetyl-alpha-D-glucosamine</name>
        <dbReference type="ChEBI" id="CHEBI:57705"/>
    </ligand>
</feature>
<dbReference type="GO" id="GO:0051991">
    <property type="term" value="F:UDP-N-acetyl-D-glucosamine:N-acetylmuramoyl-L-alanyl-D-glutamyl-meso-2,6-diaminopimelyl-D-alanyl-D-alanine-diphosphoundecaprenol 4-beta-N-acetylglucosaminlytransferase activity"/>
    <property type="evidence" value="ECO:0007669"/>
    <property type="project" value="RHEA"/>
</dbReference>
<feature type="domain" description="Glycosyl transferase family 28 C-terminal" evidence="13">
    <location>
        <begin position="180"/>
        <end position="318"/>
    </location>
</feature>
<gene>
    <name evidence="10 14" type="primary">murG</name>
    <name evidence="14" type="ORF">EP073_11925</name>
</gene>
<keyword evidence="5 10" id="KW-0133">Cell shape</keyword>